<dbReference type="InterPro" id="IPR020556">
    <property type="entry name" value="Amidase_CS"/>
</dbReference>
<dbReference type="PROSITE" id="PS00571">
    <property type="entry name" value="AMIDASES"/>
    <property type="match status" value="1"/>
</dbReference>
<keyword evidence="2" id="KW-0378">Hydrolase</keyword>
<name>A0ABN7KWK2_9BURK</name>
<dbReference type="EMBL" id="CAJNBK010000002">
    <property type="protein sequence ID" value="CAE6717418.1"/>
    <property type="molecule type" value="Genomic_DNA"/>
</dbReference>
<dbReference type="InterPro" id="IPR000120">
    <property type="entry name" value="Amidase"/>
</dbReference>
<sequence>MSVDSTLINRSACEVVDLLRREAVSPHDLLDTLAAQVERVEPHVNALPTLCWERAHEHAAALLRKPVAERGVLCGLPVPIKDLSAVEGVRTTYGSRVYEDFVPGTTDVTPARIEASGGIVYAKSNSPEFGAGGHTYNDVLGLTRNPWKLSRSAGGSSGGAAAALASGTAWVAHGSDLAGSLRTPAAFCGVVGLRPTPGRVASGPARDPFDTLSVQGPMARNVADTALLLDAMCGLERHAPLSMSAPATTFLDHARRPRIPARVAYSAGLGIAEPEVDIRAICDSVMDRLAGEGIGIEQPRIDLSAGTKAFHVLRGVLYVTNHADALAKHRELLNPNVIGNIEYGLSLDGPSIAAARRTRGELSHGMTELLETYDVVICPASIVPAFPVEQKYVTNAAGRQFNTYIDWLAITYGLTLLGLPVISIPCGMTRDGLPVGIQIVGRARGEAVLLSIAAAIESIIGTWATSERELDLLVRAPA</sequence>
<dbReference type="EC" id="3.5.1.13" evidence="2"/>
<reference evidence="2 3" key="1">
    <citation type="submission" date="2021-02" db="EMBL/GenBank/DDBJ databases">
        <authorList>
            <person name="Vanwijnsberghe S."/>
        </authorList>
    </citation>
    <scope>NUCLEOTIDE SEQUENCE [LARGE SCALE GENOMIC DNA]</scope>
    <source>
        <strain evidence="2 3">LMG 31837</strain>
    </source>
</reference>
<evidence type="ECO:0000313" key="3">
    <source>
        <dbReference type="Proteomes" id="UP000672526"/>
    </source>
</evidence>
<dbReference type="RefSeq" id="WP_211610314.1">
    <property type="nucleotide sequence ID" value="NZ_CAJNBK010000002.1"/>
</dbReference>
<comment type="caution">
    <text evidence="2">The sequence shown here is derived from an EMBL/GenBank/DDBJ whole genome shotgun (WGS) entry which is preliminary data.</text>
</comment>
<proteinExistence type="predicted"/>
<protein>
    <submittedName>
        <fullName evidence="2">Acylamidase</fullName>
        <ecNumber evidence="2">3.5.1.13</ecNumber>
    </submittedName>
</protein>
<dbReference type="InterPro" id="IPR023631">
    <property type="entry name" value="Amidase_dom"/>
</dbReference>
<dbReference type="PANTHER" id="PTHR11895:SF76">
    <property type="entry name" value="INDOLEACETAMIDE HYDROLASE"/>
    <property type="match status" value="1"/>
</dbReference>
<organism evidence="2 3">
    <name type="scientific">Paraburkholderia haematera</name>
    <dbReference type="NCBI Taxonomy" id="2793077"/>
    <lineage>
        <taxon>Bacteria</taxon>
        <taxon>Pseudomonadati</taxon>
        <taxon>Pseudomonadota</taxon>
        <taxon>Betaproteobacteria</taxon>
        <taxon>Burkholderiales</taxon>
        <taxon>Burkholderiaceae</taxon>
        <taxon>Paraburkholderia</taxon>
    </lineage>
</organism>
<keyword evidence="3" id="KW-1185">Reference proteome</keyword>
<dbReference type="Proteomes" id="UP000672526">
    <property type="component" value="Unassembled WGS sequence"/>
</dbReference>
<dbReference type="Pfam" id="PF01425">
    <property type="entry name" value="Amidase"/>
    <property type="match status" value="1"/>
</dbReference>
<dbReference type="PANTHER" id="PTHR11895">
    <property type="entry name" value="TRANSAMIDASE"/>
    <property type="match status" value="1"/>
</dbReference>
<dbReference type="Gene3D" id="3.90.1300.10">
    <property type="entry name" value="Amidase signature (AS) domain"/>
    <property type="match status" value="1"/>
</dbReference>
<gene>
    <name evidence="2" type="primary">aam_1</name>
    <name evidence="2" type="ORF">R69888_01452</name>
</gene>
<dbReference type="SUPFAM" id="SSF75304">
    <property type="entry name" value="Amidase signature (AS) enzymes"/>
    <property type="match status" value="1"/>
</dbReference>
<evidence type="ECO:0000313" key="2">
    <source>
        <dbReference type="EMBL" id="CAE6717418.1"/>
    </source>
</evidence>
<accession>A0ABN7KWK2</accession>
<feature type="domain" description="Amidase" evidence="1">
    <location>
        <begin position="29"/>
        <end position="450"/>
    </location>
</feature>
<dbReference type="GO" id="GO:0047680">
    <property type="term" value="F:aryl-acylamidase activity"/>
    <property type="evidence" value="ECO:0007669"/>
    <property type="project" value="UniProtKB-EC"/>
</dbReference>
<evidence type="ECO:0000259" key="1">
    <source>
        <dbReference type="Pfam" id="PF01425"/>
    </source>
</evidence>
<dbReference type="InterPro" id="IPR036928">
    <property type="entry name" value="AS_sf"/>
</dbReference>